<evidence type="ECO:0000256" key="1">
    <source>
        <dbReference type="ARBA" id="ARBA00011073"/>
    </source>
</evidence>
<dbReference type="Pfam" id="PF00082">
    <property type="entry name" value="Peptidase_S8"/>
    <property type="match status" value="1"/>
</dbReference>
<gene>
    <name evidence="7" type="ORF">AYO28_22890</name>
</gene>
<protein>
    <submittedName>
        <fullName evidence="7">Peptidase S8 and S53 subtilisin kexin sedolisin</fullName>
    </submittedName>
</protein>
<evidence type="ECO:0000256" key="5">
    <source>
        <dbReference type="PROSITE-ProRule" id="PRU01240"/>
    </source>
</evidence>
<dbReference type="Proteomes" id="UP000077752">
    <property type="component" value="Unassembled WGS sequence"/>
</dbReference>
<dbReference type="RefSeq" id="WP_064303630.1">
    <property type="nucleotide sequence ID" value="NZ_LUCV01000029.1"/>
</dbReference>
<sequence length="221" mass="23508">MSEVRIGVVDSGAPLARMAESRRFQLAAVGISEQPVRDDALGHGSAVVELIAAGAGDMPIHVAQVFDERGVTSALQVAAGIEWLVMRGVRLINLSLGLREDRPALREACEAAQNAGVLICASTPAQGAPVYPAAYPGVLRITGDARCQRDEWSWLDTPQADFGACVRAKESPLSGASFACAALTGHIAAFLRDQPHASNALVMAWLLHNAHYRGREYRGRA</sequence>
<feature type="domain" description="Peptidase S8/S53" evidence="6">
    <location>
        <begin position="36"/>
        <end position="213"/>
    </location>
</feature>
<dbReference type="EMBL" id="LUCV01000029">
    <property type="protein sequence ID" value="OAI88549.1"/>
    <property type="molecule type" value="Genomic_DNA"/>
</dbReference>
<dbReference type="AlphaFoldDB" id="A0A177SGU5"/>
<feature type="active site" description="Charge relay system" evidence="5">
    <location>
        <position position="43"/>
    </location>
</feature>
<dbReference type="GO" id="GO:0006508">
    <property type="term" value="P:proteolysis"/>
    <property type="evidence" value="ECO:0007669"/>
    <property type="project" value="UniProtKB-KW"/>
</dbReference>
<dbReference type="PROSITE" id="PS51892">
    <property type="entry name" value="SUBTILASE"/>
    <property type="match status" value="1"/>
</dbReference>
<comment type="caution">
    <text evidence="7">The sequence shown here is derived from an EMBL/GenBank/DDBJ whole genome shotgun (WGS) entry which is preliminary data.</text>
</comment>
<keyword evidence="4 5" id="KW-0720">Serine protease</keyword>
<name>A0A177SGU5_PSEPU</name>
<dbReference type="InterPro" id="IPR000209">
    <property type="entry name" value="Peptidase_S8/S53_dom"/>
</dbReference>
<dbReference type="SUPFAM" id="SSF52743">
    <property type="entry name" value="Subtilisin-like"/>
    <property type="match status" value="1"/>
</dbReference>
<feature type="active site" description="Charge relay system" evidence="5">
    <location>
        <position position="177"/>
    </location>
</feature>
<evidence type="ECO:0000259" key="6">
    <source>
        <dbReference type="Pfam" id="PF00082"/>
    </source>
</evidence>
<dbReference type="PANTHER" id="PTHR43806:SF11">
    <property type="entry name" value="CEREVISIN-RELATED"/>
    <property type="match status" value="1"/>
</dbReference>
<feature type="active site" description="Charge relay system" evidence="5">
    <location>
        <position position="10"/>
    </location>
</feature>
<dbReference type="InterPro" id="IPR036852">
    <property type="entry name" value="Peptidase_S8/S53_dom_sf"/>
</dbReference>
<keyword evidence="3 5" id="KW-0378">Hydrolase</keyword>
<proteinExistence type="inferred from homology"/>
<accession>A0A177SGU5</accession>
<dbReference type="InterPro" id="IPR050131">
    <property type="entry name" value="Peptidase_S8_subtilisin-like"/>
</dbReference>
<evidence type="ECO:0000256" key="3">
    <source>
        <dbReference type="ARBA" id="ARBA00022801"/>
    </source>
</evidence>
<organism evidence="7 8">
    <name type="scientific">Pseudomonas putida</name>
    <name type="common">Arthrobacter siderocapsulatus</name>
    <dbReference type="NCBI Taxonomy" id="303"/>
    <lineage>
        <taxon>Bacteria</taxon>
        <taxon>Pseudomonadati</taxon>
        <taxon>Pseudomonadota</taxon>
        <taxon>Gammaproteobacteria</taxon>
        <taxon>Pseudomonadales</taxon>
        <taxon>Pseudomonadaceae</taxon>
        <taxon>Pseudomonas</taxon>
    </lineage>
</organism>
<reference evidence="7 8" key="1">
    <citation type="submission" date="2016-03" db="EMBL/GenBank/DDBJ databases">
        <title>Draft Genome Assembly of Pseudomonas putida strain CBF10-2.</title>
        <authorList>
            <person name="Iyer R.S."/>
            <person name="Damania A."/>
        </authorList>
    </citation>
    <scope>NUCLEOTIDE SEQUENCE [LARGE SCALE GENOMIC DNA]</scope>
    <source>
        <strain evidence="7 8">CBF10-2</strain>
    </source>
</reference>
<comment type="similarity">
    <text evidence="1 5">Belongs to the peptidase S8 family.</text>
</comment>
<evidence type="ECO:0000313" key="7">
    <source>
        <dbReference type="EMBL" id="OAI88549.1"/>
    </source>
</evidence>
<dbReference type="Gene3D" id="3.40.50.200">
    <property type="entry name" value="Peptidase S8/S53 domain"/>
    <property type="match status" value="1"/>
</dbReference>
<evidence type="ECO:0000313" key="8">
    <source>
        <dbReference type="Proteomes" id="UP000077752"/>
    </source>
</evidence>
<evidence type="ECO:0000256" key="2">
    <source>
        <dbReference type="ARBA" id="ARBA00022670"/>
    </source>
</evidence>
<keyword evidence="2 5" id="KW-0645">Protease</keyword>
<dbReference type="PANTHER" id="PTHR43806">
    <property type="entry name" value="PEPTIDASE S8"/>
    <property type="match status" value="1"/>
</dbReference>
<dbReference type="GO" id="GO:0004252">
    <property type="term" value="F:serine-type endopeptidase activity"/>
    <property type="evidence" value="ECO:0007669"/>
    <property type="project" value="UniProtKB-UniRule"/>
</dbReference>
<evidence type="ECO:0000256" key="4">
    <source>
        <dbReference type="ARBA" id="ARBA00022825"/>
    </source>
</evidence>